<dbReference type="Proteomes" id="UP000254047">
    <property type="component" value="Unassembled WGS sequence"/>
</dbReference>
<evidence type="ECO:0000256" key="1">
    <source>
        <dbReference type="ARBA" id="ARBA00022962"/>
    </source>
</evidence>
<dbReference type="GO" id="GO:0005829">
    <property type="term" value="C:cytosol"/>
    <property type="evidence" value="ECO:0007669"/>
    <property type="project" value="TreeGrafter"/>
</dbReference>
<feature type="domain" description="Glutamine amidotransferase" evidence="2">
    <location>
        <begin position="3"/>
        <end position="188"/>
    </location>
</feature>
<proteinExistence type="predicted"/>
<dbReference type="Pfam" id="PF00117">
    <property type="entry name" value="GATase"/>
    <property type="match status" value="1"/>
</dbReference>
<dbReference type="InterPro" id="IPR029062">
    <property type="entry name" value="Class_I_gatase-like"/>
</dbReference>
<dbReference type="GO" id="GO:0000162">
    <property type="term" value="P:L-tryptophan biosynthetic process"/>
    <property type="evidence" value="ECO:0007669"/>
    <property type="project" value="TreeGrafter"/>
</dbReference>
<dbReference type="InterPro" id="IPR050472">
    <property type="entry name" value="Anth_synth/Amidotransfase"/>
</dbReference>
<keyword evidence="3" id="KW-0808">Transferase</keyword>
<dbReference type="PRINTS" id="PR00097">
    <property type="entry name" value="ANTSNTHASEII"/>
</dbReference>
<dbReference type="GO" id="GO:0046820">
    <property type="term" value="F:4-amino-4-deoxychorismate synthase activity"/>
    <property type="evidence" value="ECO:0007669"/>
    <property type="project" value="UniProtKB-EC"/>
</dbReference>
<dbReference type="RefSeq" id="WP_103297229.1">
    <property type="nucleotide sequence ID" value="NZ_PPQT01000014.1"/>
</dbReference>
<dbReference type="NCBIfam" id="TIGR00566">
    <property type="entry name" value="trpG_papA"/>
    <property type="match status" value="1"/>
</dbReference>
<reference evidence="3 5" key="1">
    <citation type="submission" date="2018-06" db="EMBL/GenBank/DDBJ databases">
        <authorList>
            <consortium name="Pathogen Informatics"/>
            <person name="Doyle S."/>
        </authorList>
    </citation>
    <scope>NUCLEOTIDE SEQUENCE [LARGE SCALE GENOMIC DNA]</scope>
    <source>
        <strain evidence="3 5">NCTC13830</strain>
    </source>
</reference>
<dbReference type="EC" id="2.6.1.85" evidence="3"/>
<dbReference type="Gene3D" id="3.40.50.880">
    <property type="match status" value="1"/>
</dbReference>
<dbReference type="OrthoDB" id="9804328at2"/>
<name>A0A380G3H5_9STAP</name>
<evidence type="ECO:0000313" key="5">
    <source>
        <dbReference type="Proteomes" id="UP000254047"/>
    </source>
</evidence>
<protein>
    <submittedName>
        <fullName evidence="4">Aminodeoxychorismate/anthranilate synthase component II</fullName>
    </submittedName>
    <submittedName>
        <fullName evidence="3">Para-aminobenzoate synthase, amidotransferase component PabAb</fullName>
        <ecNumber evidence="3">2.6.1.85</ecNumber>
    </submittedName>
</protein>
<dbReference type="GO" id="GO:0004049">
    <property type="term" value="F:anthranilate synthase activity"/>
    <property type="evidence" value="ECO:0007669"/>
    <property type="project" value="TreeGrafter"/>
</dbReference>
<dbReference type="EMBL" id="UHDO01000001">
    <property type="protein sequence ID" value="SUM44910.1"/>
    <property type="molecule type" value="Genomic_DNA"/>
</dbReference>
<dbReference type="PANTHER" id="PTHR43418">
    <property type="entry name" value="MULTIFUNCTIONAL TRYPTOPHAN BIOSYNTHESIS PROTEIN-RELATED"/>
    <property type="match status" value="1"/>
</dbReference>
<dbReference type="EMBL" id="SRLS01000003">
    <property type="protein sequence ID" value="TGE18787.1"/>
    <property type="molecule type" value="Genomic_DNA"/>
</dbReference>
<dbReference type="PANTHER" id="PTHR43418:SF4">
    <property type="entry name" value="MULTIFUNCTIONAL TRYPTOPHAN BIOSYNTHESIS PROTEIN"/>
    <property type="match status" value="1"/>
</dbReference>
<reference evidence="4 6" key="2">
    <citation type="submission" date="2019-04" db="EMBL/GenBank/DDBJ databases">
        <title>Genomic characterization of Staphylococcus petrasii strains.</title>
        <authorList>
            <person name="Vrbovska V."/>
            <person name="Kovarovic V."/>
            <person name="Maslanova I."/>
            <person name="Indrakova A."/>
            <person name="Petras P."/>
            <person name="Sedo O."/>
            <person name="Svec P."/>
            <person name="Fisarova L."/>
            <person name="Sedlacek I."/>
            <person name="Doskar J."/>
            <person name="Pantucek R."/>
        </authorList>
    </citation>
    <scope>NUCLEOTIDE SEQUENCE [LARGE SCALE GENOMIC DNA]</scope>
    <source>
        <strain evidence="4 6">P5404</strain>
    </source>
</reference>
<dbReference type="PRINTS" id="PR00099">
    <property type="entry name" value="CPSGATASE"/>
</dbReference>
<evidence type="ECO:0000313" key="6">
    <source>
        <dbReference type="Proteomes" id="UP000297598"/>
    </source>
</evidence>
<dbReference type="InterPro" id="IPR017926">
    <property type="entry name" value="GATASE"/>
</dbReference>
<dbReference type="PROSITE" id="PS51273">
    <property type="entry name" value="GATASE_TYPE_1"/>
    <property type="match status" value="1"/>
</dbReference>
<dbReference type="PRINTS" id="PR00096">
    <property type="entry name" value="GATASE"/>
</dbReference>
<evidence type="ECO:0000259" key="2">
    <source>
        <dbReference type="Pfam" id="PF00117"/>
    </source>
</evidence>
<keyword evidence="3" id="KW-0032">Aminotransferase</keyword>
<dbReference type="CDD" id="cd01743">
    <property type="entry name" value="GATase1_Anthranilate_Synthase"/>
    <property type="match status" value="1"/>
</dbReference>
<dbReference type="AlphaFoldDB" id="A0A380G3H5"/>
<accession>A0A380G3H5</accession>
<gene>
    <name evidence="3" type="primary">pabA</name>
    <name evidence="4" type="ORF">BJR09_02780</name>
    <name evidence="3" type="ORF">NCTC13830_02300</name>
</gene>
<dbReference type="InterPro" id="IPR006221">
    <property type="entry name" value="TrpG/PapA_dom"/>
</dbReference>
<organism evidence="3 5">
    <name type="scientific">Staphylococcus petrasii</name>
    <dbReference type="NCBI Taxonomy" id="1276936"/>
    <lineage>
        <taxon>Bacteria</taxon>
        <taxon>Bacillati</taxon>
        <taxon>Bacillota</taxon>
        <taxon>Bacilli</taxon>
        <taxon>Bacillales</taxon>
        <taxon>Staphylococcaceae</taxon>
        <taxon>Staphylococcus</taxon>
    </lineage>
</organism>
<keyword evidence="1" id="KW-0315">Glutamine amidotransferase</keyword>
<dbReference type="SUPFAM" id="SSF52317">
    <property type="entry name" value="Class I glutamine amidotransferase-like"/>
    <property type="match status" value="1"/>
</dbReference>
<dbReference type="FunFam" id="3.40.50.880:FF:000003">
    <property type="entry name" value="Anthranilate synthase component II"/>
    <property type="match status" value="1"/>
</dbReference>
<evidence type="ECO:0000313" key="3">
    <source>
        <dbReference type="EMBL" id="SUM44910.1"/>
    </source>
</evidence>
<sequence>MIVVIDNKDSFTYNLIDYIKTETKLPLQVYEVDDVSMDKLSQLQIDAIVISPGPGKPSDYPILREVMQHYEGELPILGVCLGFQFIFEYYGGRIVHGTKPIHGHTTRLNHSGAGIFKDLPQQFEVMRYHSLIADKATLPSQLQITAFNEEGIPMAIEHNSLPIYAVQYHPESILSEYGHEQLRHFFSKVGLVNEYHI</sequence>
<dbReference type="Proteomes" id="UP000297598">
    <property type="component" value="Unassembled WGS sequence"/>
</dbReference>
<evidence type="ECO:0000313" key="4">
    <source>
        <dbReference type="EMBL" id="TGE18787.1"/>
    </source>
</evidence>
<keyword evidence="6" id="KW-1185">Reference proteome</keyword>